<proteinExistence type="predicted"/>
<gene>
    <name evidence="1" type="ORF">GCM10023208_00240</name>
</gene>
<dbReference type="EMBL" id="BAABHV010000001">
    <property type="protein sequence ID" value="GAA5045599.1"/>
    <property type="molecule type" value="Genomic_DNA"/>
</dbReference>
<sequence>MGMESTMTTLLTVAEFKNRYKISHSAFYREVAANRIPIKKIGRATRIALADAEAWASSLPTQGGEASNG</sequence>
<evidence type="ECO:0008006" key="3">
    <source>
        <dbReference type="Google" id="ProtNLM"/>
    </source>
</evidence>
<dbReference type="Proteomes" id="UP001500518">
    <property type="component" value="Unassembled WGS sequence"/>
</dbReference>
<protein>
    <recommendedName>
        <fullName evidence="3">DNA-binding protein</fullName>
    </recommendedName>
</protein>
<reference evidence="2" key="1">
    <citation type="journal article" date="2019" name="Int. J. Syst. Evol. Microbiol.">
        <title>The Global Catalogue of Microorganisms (GCM) 10K type strain sequencing project: providing services to taxonomists for standard genome sequencing and annotation.</title>
        <authorList>
            <consortium name="The Broad Institute Genomics Platform"/>
            <consortium name="The Broad Institute Genome Sequencing Center for Infectious Disease"/>
            <person name="Wu L."/>
            <person name="Ma J."/>
        </authorList>
    </citation>
    <scope>NUCLEOTIDE SEQUENCE [LARGE SCALE GENOMIC DNA]</scope>
    <source>
        <strain evidence="2">JCM 18014</strain>
    </source>
</reference>
<keyword evidence="2" id="KW-1185">Reference proteome</keyword>
<accession>A0ABP9JY31</accession>
<evidence type="ECO:0000313" key="2">
    <source>
        <dbReference type="Proteomes" id="UP001500518"/>
    </source>
</evidence>
<organism evidence="1 2">
    <name type="scientific">Erythrobacter westpacificensis</name>
    <dbReference type="NCBI Taxonomy" id="1055231"/>
    <lineage>
        <taxon>Bacteria</taxon>
        <taxon>Pseudomonadati</taxon>
        <taxon>Pseudomonadota</taxon>
        <taxon>Alphaproteobacteria</taxon>
        <taxon>Sphingomonadales</taxon>
        <taxon>Erythrobacteraceae</taxon>
        <taxon>Erythrobacter/Porphyrobacter group</taxon>
        <taxon>Erythrobacter</taxon>
    </lineage>
</organism>
<evidence type="ECO:0000313" key="1">
    <source>
        <dbReference type="EMBL" id="GAA5045599.1"/>
    </source>
</evidence>
<name>A0ABP9JY31_9SPHN</name>
<comment type="caution">
    <text evidence="1">The sequence shown here is derived from an EMBL/GenBank/DDBJ whole genome shotgun (WGS) entry which is preliminary data.</text>
</comment>